<feature type="signal peptide" evidence="5">
    <location>
        <begin position="1"/>
        <end position="28"/>
    </location>
</feature>
<evidence type="ECO:0000313" key="8">
    <source>
        <dbReference type="EMBL" id="AIQ55894.1"/>
    </source>
</evidence>
<dbReference type="InterPro" id="IPR017853">
    <property type="entry name" value="GH"/>
</dbReference>
<organism evidence="8 9">
    <name type="scientific">Paenibacillus borealis</name>
    <dbReference type="NCBI Taxonomy" id="160799"/>
    <lineage>
        <taxon>Bacteria</taxon>
        <taxon>Bacillati</taxon>
        <taxon>Bacillota</taxon>
        <taxon>Bacilli</taxon>
        <taxon>Bacillales</taxon>
        <taxon>Paenibacillaceae</taxon>
        <taxon>Paenibacillus</taxon>
    </lineage>
</organism>
<dbReference type="RefSeq" id="WP_042210205.1">
    <property type="nucleotide sequence ID" value="NZ_CP009285.1"/>
</dbReference>
<dbReference type="PANTHER" id="PTHR11069">
    <property type="entry name" value="GLUCOSYLCERAMIDASE"/>
    <property type="match status" value="1"/>
</dbReference>
<dbReference type="PANTHER" id="PTHR11069:SF23">
    <property type="entry name" value="LYSOSOMAL ACID GLUCOSYLCERAMIDASE"/>
    <property type="match status" value="1"/>
</dbReference>
<keyword evidence="9" id="KW-1185">Reference proteome</keyword>
<protein>
    <submittedName>
        <fullName evidence="8">Glucan endo-1,6-beta-glucosidase</fullName>
    </submittedName>
</protein>
<dbReference type="AlphaFoldDB" id="A0A089MH78"/>
<dbReference type="PRINTS" id="PR00843">
    <property type="entry name" value="GLHYDRLASE30"/>
</dbReference>
<proteinExistence type="inferred from homology"/>
<evidence type="ECO:0000256" key="3">
    <source>
        <dbReference type="ARBA" id="ARBA00022801"/>
    </source>
</evidence>
<feature type="domain" description="Glycosyl hydrolase family 30 TIM-barrel" evidence="6">
    <location>
        <begin position="87"/>
        <end position="430"/>
    </location>
</feature>
<evidence type="ECO:0000259" key="7">
    <source>
        <dbReference type="Pfam" id="PF17189"/>
    </source>
</evidence>
<dbReference type="KEGG" id="pbd:PBOR_02125"/>
<dbReference type="InterPro" id="IPR033453">
    <property type="entry name" value="Glyco_hydro_30_TIM-barrel"/>
</dbReference>
<dbReference type="InterPro" id="IPR013780">
    <property type="entry name" value="Glyco_hydro_b"/>
</dbReference>
<dbReference type="InterPro" id="IPR001139">
    <property type="entry name" value="Glyco_hydro_30"/>
</dbReference>
<dbReference type="Gene3D" id="2.60.40.1180">
    <property type="entry name" value="Golgi alpha-mannosidase II"/>
    <property type="match status" value="1"/>
</dbReference>
<dbReference type="InterPro" id="IPR033452">
    <property type="entry name" value="GH30_C"/>
</dbReference>
<evidence type="ECO:0000256" key="1">
    <source>
        <dbReference type="ARBA" id="ARBA00005382"/>
    </source>
</evidence>
<evidence type="ECO:0000256" key="5">
    <source>
        <dbReference type="SAM" id="SignalP"/>
    </source>
</evidence>
<dbReference type="OrthoDB" id="9806701at2"/>
<evidence type="ECO:0000256" key="4">
    <source>
        <dbReference type="RuleBase" id="RU361188"/>
    </source>
</evidence>
<feature type="domain" description="Glycosyl hydrolase family 30 beta sandwich" evidence="7">
    <location>
        <begin position="433"/>
        <end position="492"/>
    </location>
</feature>
<dbReference type="Pfam" id="PF17189">
    <property type="entry name" value="Glyco_hydro_30C"/>
    <property type="match status" value="1"/>
</dbReference>
<name>A0A089MH78_PAEBO</name>
<evidence type="ECO:0000313" key="9">
    <source>
        <dbReference type="Proteomes" id="UP000029518"/>
    </source>
</evidence>
<dbReference type="GO" id="GO:0006680">
    <property type="term" value="P:glucosylceramide catabolic process"/>
    <property type="evidence" value="ECO:0007669"/>
    <property type="project" value="TreeGrafter"/>
</dbReference>
<dbReference type="Proteomes" id="UP000029518">
    <property type="component" value="Chromosome"/>
</dbReference>
<keyword evidence="3 4" id="KW-0378">Hydrolase</keyword>
<sequence length="499" mass="54499">MIKRIGLAALLAALLAGSGGIAPQPVSAAGETAEVWITTSDPNTEPAVGLSTGARLTRIGDKSFSSGTGSSDYTITVNENTTYQQMDGFGVSLTDSSAWLLNYKLNAAKRAEVMEKLFGSTGIGLSVLRQPMGSSDFTWSAYTYDDTAGDTSLGQFTISRDLPYIVPMVKAAIAKNPGIKVFTSPWSAPAWMKYSGTLNGGKLKAEYYQTYADYFKKYIQAYQAQGIPIYAVTVQNEPMYETGAYPSMGMNEQDETGFIGDYLGPTLQNAGINTKIIAFDHNYLNWSFPNTVVQNLKNSGKASYIAGSAFHHYDSGDGSQMTSMHNAHPDKDIWFTEGGFGTWNDPQNGTSQGFDNMITEFINITRNWSKSVILWNAALDQKDGPALLSAYNTNRGMVTIQNSDNSNSNPENNVTYTKQYYLLGHFSKFVVPGAYRIQSNTSNDLKNVAFKNPDGSKVVIAYNPQTSAKNVKIQWGSQSFIVNVPAKSVMTYKWYGNPS</sequence>
<accession>A0A089MH78</accession>
<dbReference type="EMBL" id="CP009285">
    <property type="protein sequence ID" value="AIQ55894.1"/>
    <property type="molecule type" value="Genomic_DNA"/>
</dbReference>
<dbReference type="Gene3D" id="3.20.20.80">
    <property type="entry name" value="Glycosidases"/>
    <property type="match status" value="1"/>
</dbReference>
<evidence type="ECO:0000259" key="6">
    <source>
        <dbReference type="Pfam" id="PF02055"/>
    </source>
</evidence>
<dbReference type="Pfam" id="PF02055">
    <property type="entry name" value="Glyco_hydro_30"/>
    <property type="match status" value="1"/>
</dbReference>
<dbReference type="GO" id="GO:0004348">
    <property type="term" value="F:glucosylceramidase activity"/>
    <property type="evidence" value="ECO:0007669"/>
    <property type="project" value="InterPro"/>
</dbReference>
<gene>
    <name evidence="8" type="ORF">PBOR_02125</name>
</gene>
<feature type="chain" id="PRO_5001847258" evidence="5">
    <location>
        <begin position="29"/>
        <end position="499"/>
    </location>
</feature>
<dbReference type="SUPFAM" id="SSF51445">
    <property type="entry name" value="(Trans)glycosidases"/>
    <property type="match status" value="1"/>
</dbReference>
<dbReference type="HOGENOM" id="CLU_014379_3_1_9"/>
<keyword evidence="4" id="KW-0326">Glycosidase</keyword>
<reference evidence="8" key="1">
    <citation type="submission" date="2014-08" db="EMBL/GenBank/DDBJ databases">
        <title>Comparative genomics of the Paenibacillus odorifer group.</title>
        <authorList>
            <person name="den Bakker H.C."/>
            <person name="Tsai Y.-C.Y.-C."/>
            <person name="Martin N."/>
            <person name="Korlach J."/>
            <person name="Wiedmann M."/>
        </authorList>
    </citation>
    <scope>NUCLEOTIDE SEQUENCE [LARGE SCALE GENOMIC DNA]</scope>
    <source>
        <strain evidence="8">DSM 13188</strain>
    </source>
</reference>
<keyword evidence="2 5" id="KW-0732">Signal</keyword>
<comment type="similarity">
    <text evidence="1 4">Belongs to the glycosyl hydrolase 30 family.</text>
</comment>
<evidence type="ECO:0000256" key="2">
    <source>
        <dbReference type="ARBA" id="ARBA00022729"/>
    </source>
</evidence>
<dbReference type="SUPFAM" id="SSF51011">
    <property type="entry name" value="Glycosyl hydrolase domain"/>
    <property type="match status" value="1"/>
</dbReference>
<dbReference type="GO" id="GO:0016020">
    <property type="term" value="C:membrane"/>
    <property type="evidence" value="ECO:0007669"/>
    <property type="project" value="GOC"/>
</dbReference>